<protein>
    <submittedName>
        <fullName evidence="6">Cysteine repeat modular protein 1</fullName>
    </submittedName>
</protein>
<sequence length="3226" mass="381523">MLKIFFFFFYMFLIIYGIATLNIKNENKDHMPNFFDKKYYVKNERGKILSSSNTNHTYNNNNNNNNSIKYNKAFLKRLDKASIVKELYRNKNRVLKKVKYKNIRKRRKKANNDNVNLSRNFLFSYIEKTLYSPKSYFNISQLFSTLQNYIDQFCYPGLGRCIPYMNKCICYDKSKLKPNKAKSCLNNCGVISLCSGYPYGTGYKIIPDEFINNRKVISCVVSSLQNKLDTRCGYNKKFRYNEKKFYCIPYDLLDMNISGIYCVNNNKEFIFCKGFLRGYYTNLKEYEILDRAYHNFILKHPCDEYIYGDGNNYQGCQDTSISGRKCLYWNSLNIAKLSPSLYLHNYCRNPEGLSYIYCYVDNNGIITREYCEIKSNIILNNIVYSREKYFDFDITMKNVSDFHIRLHHKPCNQRYFVNNDRINEFTYDKRNYTYHNINGEITLTISFKNFSYNIYYDHKLHICACFKYYYTNDLIICSTDNYNVNIGSFIITKAYTDKDTNVFYLNRQNNLSFNINYEIIKNEIYIIKGDYSYECNYLKILGNDNIHMIDNMNILFNYYANQNFQKIHPPLEPNKKYSYIYAYFDSILDLSSILKKNELFINPQSSNIIKGKQNIDSLNKDEKQNSNNILAKNKIMLQNTFSPNNNNNNNNNFIHSPNTTFQKLNNLKNGSNLICIKDQINQITHYYYSGKIIYDNKNFEHTKYILKKGNKKTHENLLYIQDISNYQNTLFFSFTPTNCEYIDTLSTKEKNVNVFIQKYTSRLKGHSFIFPYDTYIKRNSRSVIKTNTIIINNNVITNTDMKNNNHDNISSNIKNNDLNNISSNINNNNNNNDNISSNIKNNNNNDNISSNMNEIYYFFLKSMSFKTDNKITYLCSRINNSTNRISLSFVHFSDLLFVRYDEFAHFFEIYSEPTNIYNHYLDNDSYNEFINKYCHTEEFSDNQNKKKIISVWSHENDNYISFWLISSNALTPFFLRKFHINSPRFTFLYFIKSEQNNNCHMLLKLYIFNIIYGYVRLYITNNFINIILVKTISLYKHDKVVFVEIFYFNKEPYFLLLYKNNTIAILNNNLNEIELKNKDFNIYIMSIPLKVKCLTDKNITCFILYQYQKILWFQILFNLNEELNVVPKIGLLTKDKQDHHEKEIHGNNNNNNNYINYNNYNNYNNSHNNNYNIDNKKENKLFVPNDISINIKYINTYIENDAEMNLENSTNITVINKLDEYIIYVSFKSSNKIHIYSTDSSNNTIKYYKYIKNENISNYKINYIFTYSFSNKNFINLLIIKEGEFPSLCVFIHEYSSKTYISYKYKDIYIYNKKVVLNPVIEGDKHQIKYFTLEYDKELNDQLILIDKTSGVLSFKFNSIKKLNVELVIVMYGLFHIYNYKINFKIVCDNGYYYNFNDCFPCPHGYYNNVKVIKTDMAYINKCMKCDKNKTTLIEKATNKTDCLCNLGYEYIKNPSNPQEFICSPCIKGMYKNTISNKLCDGNTCTGNFTTSVIAANNITESACFCKPGFYVTYDYTGLEFCKECLVNFYCPGNINGIQKCPIHNETLETEKRINFDSLHGCLCKKGYEPINILNINKIGSRDEHYYKLFHNTYADKYKNMDPKHICMECDIGYYKDTISFQPCIKCPNESTNKKYGSTSLNDCNTCHKGYYKNINKTCSICLPNHFCVGDLLQKDLDKYSGDAVICPNYSVTKKPYTENVTFKDCLCIEGYIKNYQESYNINDHCKLVPLNFYKDSISNDLGTPCPIDSITLNVGAKSINECLCNKGYFYNIKKQQCKECPVGFYCPKISSKNNIKKPIKCPKNSSSIKKGIYISSNCQCNFGYTNYIHINNKQSLLNNNIIKHDNKKRNKMFYSFLSNNNYIYKNKARYINKYYNNINLIQLPNIQKKNDIYKIKTYKNVLCIRCPPMTYKGTISNEPCEACPLNSRTIENANNSNIFFCLCKPGYYMHEQMCKPCSFNNLYCTGENIYIISEYLYEKALQEVKNIYRSEKNDMYKMILINITLYNYNQNVQNNNSNNIVVNPFVNKKIKHHNNIINPTYNFLNTNAVTVPFIKKKYANNKNISNISDLDFLYKESAQNFNKLNTIFKNFFHKDNENLIYVKYQNFVKCGEHTVIPLGVDSSYKFDDCKCKKGYYLKSKDINKSIKICEPCTRGTFKNYVGDDTFCLPCPPKSTSLEGSIYPTHCFCKRGFFYSKEYCLECLEGALCKGGLNKNVMKIMKFNMENILITEKNHIKPHSKKDYYLDKSVIDVIDVSEWKFIKCPIKGACLEKNKCHKSMNNYLCIECAKGYTNSFMTSLCVKCPNNITNIILLFLIYIIFCFIIIIISYLNITSGFYRRSIHSIVIKIGVNYISSMLFIKVLEDSNVSVPTSFIHFYNKIEKFLHIGENKKIVSVDCLLRYYFNLNYSNSFFYSSVLFFLIPIFLIITLTIILFIILKMYQFIKKKQIANKLDLLRIAEREKIHFLASSLKKSYSRQRIIMILRYINLDNYKTLDKIWIFFEDMIPVYVTFLFIIHAKTSLRMFQLFDCSYIKYTKYLGKYILRRASSVQCSFKEDYSKFFFLGLTGTIIWSLGIPLFSFYVLYINRHNLFNENVRIKYGFLHNGYLPNKWYWEIIVFSRKISVLFIMTVIIFPSDESNASQLLLITFVAIFSLCLHFIFQPFDKRNYFTLNKLENLSLYIWVSTIICTSILLSMNLNTLINFIILFSLFILNLLFFIKLLFCLFFECIDNIRRSKACYHLPLLGTYAKLLGDIMEKKRKQEPIIFYDKLSKQICIMLPVQSGKVTKNKKYKNNKINFNKYIKNITSPFTTLFKNLSNSYKYNNIKKNSHIPLQDNINENKNDINNMCQNENTQSYVTCSSDLHKHNIIQQKKSHNDNNIYLLSEHITNETKNNVCFYLNNSHNIPLYGGINKEYRMFATEIFKELFDIFLKNITLTCVSDTFFEFLFKITINISNLIHIMDEKQKIFESFDQQHNFNNIIQWSLERKEKFNENKKYQQSDFISSKNYTSENDNNIYPNNDINEYSSYNYERMKNNEMNHNNYINEFFIGNEKEKKRNNQTNYISKEEKEKLLSFFSDDLLNRKVALSEFYFLLIELKLKYFRNLPSYFYMFKVYKKLEKNNRLKQLKKLNNKLDICQTINDDKRILSTHDNLKLNEIKKNIPLLYKEFKNLSKSVEKLKCEYLNLDKNYSRTYSSDDKKITDMNNVTLLSDDNAIQNFDIFNNE</sequence>
<dbReference type="SMART" id="SM00130">
    <property type="entry name" value="KR"/>
    <property type="match status" value="1"/>
</dbReference>
<dbReference type="EMBL" id="LT969432">
    <property type="protein sequence ID" value="SOV14007.1"/>
    <property type="molecule type" value="Genomic_DNA"/>
</dbReference>
<feature type="domain" description="Kringle" evidence="5">
    <location>
        <begin position="304"/>
        <end position="376"/>
    </location>
</feature>
<evidence type="ECO:0000313" key="6">
    <source>
        <dbReference type="EMBL" id="SOV14007.1"/>
    </source>
</evidence>
<dbReference type="InterPro" id="IPR013806">
    <property type="entry name" value="Kringle-like"/>
</dbReference>
<accession>A0ABY1ULT1</accession>
<feature type="transmembrane region" description="Helical" evidence="3">
    <location>
        <begin position="2311"/>
        <end position="2333"/>
    </location>
</feature>
<keyword evidence="3" id="KW-1133">Transmembrane helix</keyword>
<feature type="transmembrane region" description="Helical" evidence="3">
    <location>
        <begin position="2412"/>
        <end position="2438"/>
    </location>
</feature>
<keyword evidence="7" id="KW-1185">Reference proteome</keyword>
<evidence type="ECO:0000313" key="7">
    <source>
        <dbReference type="Proteomes" id="UP000831156"/>
    </source>
</evidence>
<dbReference type="Pfam" id="PF24634">
    <property type="entry name" value="DUF7631"/>
    <property type="match status" value="1"/>
</dbReference>
<feature type="signal peptide" evidence="4">
    <location>
        <begin position="1"/>
        <end position="20"/>
    </location>
</feature>
<dbReference type="Pfam" id="PF07699">
    <property type="entry name" value="Ephrin_rec_like"/>
    <property type="match status" value="2"/>
</dbReference>
<keyword evidence="3" id="KW-0812">Transmembrane</keyword>
<dbReference type="PROSITE" id="PS00021">
    <property type="entry name" value="KRINGLE_1"/>
    <property type="match status" value="1"/>
</dbReference>
<dbReference type="InterPro" id="IPR056047">
    <property type="entry name" value="CRMPA-like_DUF7630"/>
</dbReference>
<feature type="transmembrane region" description="Helical" evidence="3">
    <location>
        <begin position="2498"/>
        <end position="2518"/>
    </location>
</feature>
<keyword evidence="1" id="KW-0420">Kringle</keyword>
<evidence type="ECO:0000256" key="2">
    <source>
        <dbReference type="ARBA" id="ARBA00023157"/>
    </source>
</evidence>
<keyword evidence="4" id="KW-0732">Signal</keyword>
<evidence type="ECO:0000256" key="1">
    <source>
        <dbReference type="ARBA" id="ARBA00022572"/>
    </source>
</evidence>
<dbReference type="PANTHER" id="PTHR11319:SF35">
    <property type="entry name" value="OUTER MEMBRANE PROTEIN PMPC-RELATED"/>
    <property type="match status" value="1"/>
</dbReference>
<dbReference type="Gene3D" id="2.10.50.10">
    <property type="entry name" value="Tumor Necrosis Factor Receptor, subunit A, domain 2"/>
    <property type="match status" value="6"/>
</dbReference>
<evidence type="ECO:0000256" key="3">
    <source>
        <dbReference type="SAM" id="Phobius"/>
    </source>
</evidence>
<dbReference type="Proteomes" id="UP000831156">
    <property type="component" value="Chromosome 9"/>
</dbReference>
<feature type="transmembrane region" description="Helical" evidence="3">
    <location>
        <begin position="2641"/>
        <end position="2660"/>
    </location>
</feature>
<dbReference type="InterPro" id="IPR056048">
    <property type="entry name" value="CRMPA/B-like_DUF7631"/>
</dbReference>
<dbReference type="SUPFAM" id="SSF57184">
    <property type="entry name" value="Growth factor receptor domain"/>
    <property type="match status" value="1"/>
</dbReference>
<dbReference type="Pfam" id="PF24633">
    <property type="entry name" value="DUF7630"/>
    <property type="match status" value="1"/>
</dbReference>
<dbReference type="SMART" id="SM01411">
    <property type="entry name" value="Ephrin_rec_like"/>
    <property type="match status" value="8"/>
</dbReference>
<dbReference type="InterPro" id="IPR011641">
    <property type="entry name" value="Tyr-kin_ephrin_A/B_rcpt-like"/>
</dbReference>
<dbReference type="InterPro" id="IPR018056">
    <property type="entry name" value="Kringle_CS"/>
</dbReference>
<proteinExistence type="predicted"/>
<reference evidence="6" key="1">
    <citation type="submission" date="2016-09" db="EMBL/GenBank/DDBJ databases">
        <authorList>
            <consortium name="Pathogen Informatics"/>
            <person name="Sun Q."/>
            <person name="Inoue M."/>
        </authorList>
    </citation>
    <scope>NUCLEOTIDE SEQUENCE</scope>
</reference>
<dbReference type="InterPro" id="IPR000001">
    <property type="entry name" value="Kringle"/>
</dbReference>
<gene>
    <name evidence="6" type="ORF">PGABG01_0908900</name>
</gene>
<name>A0ABY1ULT1_9APIC</name>
<dbReference type="PROSITE" id="PS50070">
    <property type="entry name" value="KRINGLE_2"/>
    <property type="match status" value="1"/>
</dbReference>
<feature type="transmembrane region" description="Helical" evidence="3">
    <location>
        <begin position="2612"/>
        <end position="2635"/>
    </location>
</feature>
<evidence type="ECO:0000256" key="4">
    <source>
        <dbReference type="SAM" id="SignalP"/>
    </source>
</evidence>
<feature type="chain" id="PRO_5047114341" evidence="4">
    <location>
        <begin position="21"/>
        <end position="3226"/>
    </location>
</feature>
<dbReference type="InterPro" id="IPR038178">
    <property type="entry name" value="Kringle_sf"/>
</dbReference>
<dbReference type="InterPro" id="IPR009030">
    <property type="entry name" value="Growth_fac_rcpt_cys_sf"/>
</dbReference>
<feature type="transmembrane region" description="Helical" evidence="3">
    <location>
        <begin position="2680"/>
        <end position="2698"/>
    </location>
</feature>
<dbReference type="PANTHER" id="PTHR11319">
    <property type="entry name" value="G PROTEIN-COUPLED RECEPTOR-RELATED"/>
    <property type="match status" value="1"/>
</dbReference>
<feature type="transmembrane region" description="Helical" evidence="3">
    <location>
        <begin position="2704"/>
        <end position="2727"/>
    </location>
</feature>
<organism evidence="6 7">
    <name type="scientific">Plasmodium gaboni</name>
    <dbReference type="NCBI Taxonomy" id="647221"/>
    <lineage>
        <taxon>Eukaryota</taxon>
        <taxon>Sar</taxon>
        <taxon>Alveolata</taxon>
        <taxon>Apicomplexa</taxon>
        <taxon>Aconoidasida</taxon>
        <taxon>Haemosporida</taxon>
        <taxon>Plasmodiidae</taxon>
        <taxon>Plasmodium</taxon>
        <taxon>Plasmodium (Laverania)</taxon>
    </lineage>
</organism>
<evidence type="ECO:0000259" key="5">
    <source>
        <dbReference type="PROSITE" id="PS50070"/>
    </source>
</evidence>
<dbReference type="Pfam" id="PF00051">
    <property type="entry name" value="Kringle"/>
    <property type="match status" value="1"/>
</dbReference>
<keyword evidence="2" id="KW-1015">Disulfide bond</keyword>
<dbReference type="Gene3D" id="2.40.20.10">
    <property type="entry name" value="Plasminogen Kringle 4"/>
    <property type="match status" value="1"/>
</dbReference>
<feature type="transmembrane region" description="Helical" evidence="3">
    <location>
        <begin position="2561"/>
        <end position="2585"/>
    </location>
</feature>
<dbReference type="SUPFAM" id="SSF57440">
    <property type="entry name" value="Kringle-like"/>
    <property type="match status" value="1"/>
</dbReference>
<keyword evidence="3" id="KW-0472">Membrane</keyword>